<evidence type="ECO:0000259" key="3">
    <source>
        <dbReference type="PROSITE" id="PS50977"/>
    </source>
</evidence>
<dbReference type="PRINTS" id="PR00455">
    <property type="entry name" value="HTHTETR"/>
</dbReference>
<organism evidence="4 5">
    <name type="scientific">Roseinatronobacter ekhonensis</name>
    <dbReference type="NCBI Taxonomy" id="254356"/>
    <lineage>
        <taxon>Bacteria</taxon>
        <taxon>Pseudomonadati</taxon>
        <taxon>Pseudomonadota</taxon>
        <taxon>Alphaproteobacteria</taxon>
        <taxon>Rhodobacterales</taxon>
        <taxon>Paracoccaceae</taxon>
        <taxon>Roseinatronobacter</taxon>
    </lineage>
</organism>
<dbReference type="AlphaFoldDB" id="A0A3B0MAG5"/>
<dbReference type="Pfam" id="PF00440">
    <property type="entry name" value="TetR_N"/>
    <property type="match status" value="1"/>
</dbReference>
<dbReference type="Gene3D" id="1.10.357.10">
    <property type="entry name" value="Tetracycline Repressor, domain 2"/>
    <property type="match status" value="1"/>
</dbReference>
<keyword evidence="5" id="KW-1185">Reference proteome</keyword>
<evidence type="ECO:0000313" key="4">
    <source>
        <dbReference type="EMBL" id="SUZ32851.1"/>
    </source>
</evidence>
<feature type="DNA-binding region" description="H-T-H motif" evidence="2">
    <location>
        <begin position="37"/>
        <end position="56"/>
    </location>
</feature>
<evidence type="ECO:0000256" key="1">
    <source>
        <dbReference type="ARBA" id="ARBA00023125"/>
    </source>
</evidence>
<dbReference type="GO" id="GO:0003677">
    <property type="term" value="F:DNA binding"/>
    <property type="evidence" value="ECO:0007669"/>
    <property type="project" value="UniProtKB-UniRule"/>
</dbReference>
<gene>
    <name evidence="4" type="ORF">ROE7235_02614</name>
</gene>
<proteinExistence type="predicted"/>
<keyword evidence="1 2" id="KW-0238">DNA-binding</keyword>
<name>A0A3B0MAG5_9RHOB</name>
<dbReference type="SUPFAM" id="SSF46689">
    <property type="entry name" value="Homeodomain-like"/>
    <property type="match status" value="1"/>
</dbReference>
<dbReference type="InterPro" id="IPR001647">
    <property type="entry name" value="HTH_TetR"/>
</dbReference>
<protein>
    <recommendedName>
        <fullName evidence="3">HTH tetR-type domain-containing protein</fullName>
    </recommendedName>
</protein>
<evidence type="ECO:0000256" key="2">
    <source>
        <dbReference type="PROSITE-ProRule" id="PRU00335"/>
    </source>
</evidence>
<dbReference type="Proteomes" id="UP000272908">
    <property type="component" value="Unassembled WGS sequence"/>
</dbReference>
<reference evidence="5" key="1">
    <citation type="submission" date="2018-08" db="EMBL/GenBank/DDBJ databases">
        <authorList>
            <person name="Rodrigo-Torres L."/>
            <person name="Arahal R. D."/>
            <person name="Lucena T."/>
        </authorList>
    </citation>
    <scope>NUCLEOTIDE SEQUENCE [LARGE SCALE GENOMIC DNA]</scope>
    <source>
        <strain evidence="5">CECT 7235</strain>
    </source>
</reference>
<evidence type="ECO:0000313" key="5">
    <source>
        <dbReference type="Proteomes" id="UP000272908"/>
    </source>
</evidence>
<dbReference type="PROSITE" id="PS50977">
    <property type="entry name" value="HTH_TETR_2"/>
    <property type="match status" value="1"/>
</dbReference>
<dbReference type="EMBL" id="UIHC01000030">
    <property type="protein sequence ID" value="SUZ32851.1"/>
    <property type="molecule type" value="Genomic_DNA"/>
</dbReference>
<accession>A0A3B0MAG5</accession>
<dbReference type="RefSeq" id="WP_183073507.1">
    <property type="nucleotide sequence ID" value="NZ_UIHC01000030.1"/>
</dbReference>
<sequence length="174" mass="19303">MNRADQDTKATGWRGSSEVWLAAAYDILVRRGVAHIKISTLAAELGLARTSFYWHFTDRAALLDALVAQWQDKNTGNLVRQSELYAETIGEAVLNVCDCWMSHELFDASLDFAIRNWAQSAPALKAQVMTADAARIEALLSMFARHGLDTSEAHARARTMYTSSTPKPESSRVL</sequence>
<feature type="domain" description="HTH tetR-type" evidence="3">
    <location>
        <begin position="14"/>
        <end position="74"/>
    </location>
</feature>
<dbReference type="InterPro" id="IPR009057">
    <property type="entry name" value="Homeodomain-like_sf"/>
</dbReference>